<dbReference type="SUPFAM" id="SSF63817">
    <property type="entry name" value="Sortase"/>
    <property type="match status" value="1"/>
</dbReference>
<dbReference type="InterPro" id="IPR005754">
    <property type="entry name" value="Sortase"/>
</dbReference>
<name>A0ABU7RVM4_9ACTN</name>
<organism evidence="3 5">
    <name type="scientific">Plantactinospora sonchi</name>
    <dbReference type="NCBI Taxonomy" id="1544735"/>
    <lineage>
        <taxon>Bacteria</taxon>
        <taxon>Bacillati</taxon>
        <taxon>Actinomycetota</taxon>
        <taxon>Actinomycetes</taxon>
        <taxon>Micromonosporales</taxon>
        <taxon>Micromonosporaceae</taxon>
        <taxon>Plantactinospora</taxon>
    </lineage>
</organism>
<evidence type="ECO:0000313" key="4">
    <source>
        <dbReference type="EMBL" id="MEE6262084.1"/>
    </source>
</evidence>
<comment type="caution">
    <text evidence="3">The sequence shown here is derived from an EMBL/GenBank/DDBJ whole genome shotgun (WGS) entry which is preliminary data.</text>
</comment>
<sequence>MTDGPGRSRPGPVPVGDLVPADPVRPRGVGGLLLCLVLGAGLAVTLTGDGGLPVRTPAPPPARAATCPPVCGTAACGPPCRVEAPAPGNAARPADPAPSGPPTRVRIPRIRVDSTLARLRLDRSGRLTPPAAFGEAGWYVDGVVPGDVGPAVLAGHVDSKTGPAVFHRLPELEPGDLVEVRRGNRWLRFRVTGASRHAKADFPTTVVYGPTPGPELRLITCTGLFDRPVGHYRDNLVVYAVADLPVRLPDSAAG</sequence>
<dbReference type="Pfam" id="PF04203">
    <property type="entry name" value="Sortase"/>
    <property type="match status" value="1"/>
</dbReference>
<evidence type="ECO:0000256" key="2">
    <source>
        <dbReference type="SAM" id="MobiDB-lite"/>
    </source>
</evidence>
<dbReference type="Gene3D" id="2.40.260.10">
    <property type="entry name" value="Sortase"/>
    <property type="match status" value="1"/>
</dbReference>
<dbReference type="Proteomes" id="UP001332243">
    <property type="component" value="Unassembled WGS sequence"/>
</dbReference>
<dbReference type="EMBL" id="JAZGQK010000016">
    <property type="protein sequence ID" value="MEE6260564.1"/>
    <property type="molecule type" value="Genomic_DNA"/>
</dbReference>
<evidence type="ECO:0000256" key="1">
    <source>
        <dbReference type="ARBA" id="ARBA00022801"/>
    </source>
</evidence>
<dbReference type="EMBL" id="JAZGQK010000025">
    <property type="protein sequence ID" value="MEE6262084.1"/>
    <property type="molecule type" value="Genomic_DNA"/>
</dbReference>
<dbReference type="InterPro" id="IPR023365">
    <property type="entry name" value="Sortase_dom-sf"/>
</dbReference>
<feature type="region of interest" description="Disordered" evidence="2">
    <location>
        <begin position="1"/>
        <end position="21"/>
    </location>
</feature>
<accession>A0ABU7RVM4</accession>
<keyword evidence="5" id="KW-1185">Reference proteome</keyword>
<gene>
    <name evidence="3" type="ORF">V1633_18935</name>
    <name evidence="4" type="ORF">V1633_26720</name>
</gene>
<feature type="compositionally biased region" description="Low complexity" evidence="2">
    <location>
        <begin position="1"/>
        <end position="16"/>
    </location>
</feature>
<proteinExistence type="predicted"/>
<dbReference type="CDD" id="cd05829">
    <property type="entry name" value="Sortase_F"/>
    <property type="match status" value="1"/>
</dbReference>
<dbReference type="RefSeq" id="WP_331215677.1">
    <property type="nucleotide sequence ID" value="NZ_JAZGQK010000016.1"/>
</dbReference>
<evidence type="ECO:0000313" key="3">
    <source>
        <dbReference type="EMBL" id="MEE6260564.1"/>
    </source>
</evidence>
<feature type="region of interest" description="Disordered" evidence="2">
    <location>
        <begin position="86"/>
        <end position="105"/>
    </location>
</feature>
<evidence type="ECO:0000313" key="5">
    <source>
        <dbReference type="Proteomes" id="UP001332243"/>
    </source>
</evidence>
<keyword evidence="1" id="KW-0378">Hydrolase</keyword>
<protein>
    <submittedName>
        <fullName evidence="3">Sortase</fullName>
    </submittedName>
</protein>
<reference evidence="3 5" key="1">
    <citation type="submission" date="2024-01" db="EMBL/GenBank/DDBJ databases">
        <title>Genome insights into Plantactinospora sonchi sp. nov.</title>
        <authorList>
            <person name="Wang L."/>
        </authorList>
    </citation>
    <scope>NUCLEOTIDE SEQUENCE [LARGE SCALE GENOMIC DNA]</scope>
    <source>
        <strain evidence="3 5">NEAU-QY2</strain>
    </source>
</reference>
<dbReference type="InterPro" id="IPR042001">
    <property type="entry name" value="Sortase_F"/>
</dbReference>